<protein>
    <recommendedName>
        <fullName evidence="2">Indoleacetamide hydrolase</fullName>
    </recommendedName>
</protein>
<evidence type="ECO:0000313" key="4">
    <source>
        <dbReference type="EMBL" id="BAB54447.1"/>
    </source>
</evidence>
<evidence type="ECO:0000259" key="3">
    <source>
        <dbReference type="Pfam" id="PF01425"/>
    </source>
</evidence>
<accession>Q982K9</accession>
<dbReference type="GO" id="GO:0016740">
    <property type="term" value="F:transferase activity"/>
    <property type="evidence" value="ECO:0007669"/>
    <property type="project" value="UniProtKB-KW"/>
</dbReference>
<dbReference type="PANTHER" id="PTHR11895">
    <property type="entry name" value="TRANSAMIDASE"/>
    <property type="match status" value="1"/>
</dbReference>
<name>Q982K9_RHILO</name>
<sequence length="466" mass="49203">MIFDPFWSIEQLSERFARRELSSVEAVTELVRRIAALDGRLHAFCQVDEDGALARARAADEARANGNSTSPLLGVPLAVKDIFDQAGHGTHAGSNALNDRLPIRSANAVEKLESAGMIAIGRTNMVEFAYGGWGTNQVQGAPCNPWGLDTHVVAGGSSSGSAVAVAGGFAPAALGTDTGGSIRTPAAWCGIVGLKTSVGLVGRGGVVPLCPTHDSVGPMTRTVRDAALLLEAMVGSDPRDVATWHVPSVRSLTTIEDGVKGLRIGMLHERDLAGVEPDIRMLHDRAIADLTALGAQFHKIALPLSISDYLGRGGDIMSVESYAFLSAYVEHPDSPVDPVIAERISRGRDISGPAYYRLLETRRLAQIGFQEAAAGFDAFVAPGSHRSPVPLGEVDESQPPNHFGRLVNYLDLASLVVPVGLTSNGLPAGLQIVVRKFDDALALRIGRTLERERGGLFVPAPGLLAQ</sequence>
<comment type="function">
    <text evidence="1">Hydrolyzes indole-3-acetamide (IAM) into indole-3-acetic acid (IAA).</text>
</comment>
<dbReference type="PROSITE" id="PS00571">
    <property type="entry name" value="AMIDASES"/>
    <property type="match status" value="1"/>
</dbReference>
<reference evidence="4 5" key="1">
    <citation type="journal article" date="2000" name="DNA Res.">
        <title>Complete genome structure of the nitrogen-fixing symbiotic bacterium Mesorhizobium loti.</title>
        <authorList>
            <person name="Kaneko T."/>
            <person name="Nakamura Y."/>
            <person name="Sato S."/>
            <person name="Asamizu E."/>
            <person name="Kato T."/>
            <person name="Sasamoto S."/>
            <person name="Watanabe A."/>
            <person name="Idesawa K."/>
            <person name="Ishikawa A."/>
            <person name="Kawashima K."/>
            <person name="Kimura T."/>
            <person name="Kishida Y."/>
            <person name="Kiyokawa C."/>
            <person name="Kohara M."/>
            <person name="Matsumoto M."/>
            <person name="Matsuno A."/>
            <person name="Mochizuki Y."/>
            <person name="Nakayama S."/>
            <person name="Nakazaki N."/>
            <person name="Shimpo S."/>
            <person name="Sugimoto M."/>
            <person name="Takeuchi C."/>
            <person name="Yamada M."/>
            <person name="Tabata S."/>
        </authorList>
    </citation>
    <scope>NUCLEOTIDE SEQUENCE [LARGE SCALE GENOMIC DNA]</scope>
    <source>
        <strain evidence="5">LMG 29417 / CECT 9101 / MAFF 303099</strain>
        <plasmid evidence="4 5">pMLa</plasmid>
    </source>
</reference>
<dbReference type="RefSeq" id="WP_010915913.1">
    <property type="nucleotide sequence ID" value="NC_002679.1"/>
</dbReference>
<dbReference type="AlphaFoldDB" id="Q982K9"/>
<dbReference type="PANTHER" id="PTHR11895:SF176">
    <property type="entry name" value="AMIDASE AMID-RELATED"/>
    <property type="match status" value="1"/>
</dbReference>
<geneLocation type="plasmid" evidence="4 5">
    <name>pMLa</name>
</geneLocation>
<dbReference type="Pfam" id="PF01425">
    <property type="entry name" value="Amidase"/>
    <property type="match status" value="1"/>
</dbReference>
<feature type="domain" description="Amidase" evidence="3">
    <location>
        <begin position="25"/>
        <end position="441"/>
    </location>
</feature>
<dbReference type="Gene3D" id="3.90.1300.10">
    <property type="entry name" value="Amidase signature (AS) domain"/>
    <property type="match status" value="1"/>
</dbReference>
<organism evidence="4 5">
    <name type="scientific">Mesorhizobium japonicum (strain LMG 29417 / CECT 9101 / MAFF 303099)</name>
    <name type="common">Mesorhizobium loti (strain MAFF 303099)</name>
    <dbReference type="NCBI Taxonomy" id="266835"/>
    <lineage>
        <taxon>Bacteria</taxon>
        <taxon>Pseudomonadati</taxon>
        <taxon>Pseudomonadota</taxon>
        <taxon>Alphaproteobacteria</taxon>
        <taxon>Hyphomicrobiales</taxon>
        <taxon>Phyllobacteriaceae</taxon>
        <taxon>Mesorhizobium</taxon>
    </lineage>
</organism>
<dbReference type="InterPro" id="IPR020556">
    <property type="entry name" value="Amidase_CS"/>
</dbReference>
<dbReference type="InterPro" id="IPR000120">
    <property type="entry name" value="Amidase"/>
</dbReference>
<dbReference type="PATRIC" id="fig|266835.9.peg.6869"/>
<evidence type="ECO:0000256" key="2">
    <source>
        <dbReference type="ARBA" id="ARBA00021874"/>
    </source>
</evidence>
<proteinExistence type="predicted"/>
<gene>
    <name evidence="4" type="ordered locus">mlr9017</name>
</gene>
<evidence type="ECO:0000256" key="1">
    <source>
        <dbReference type="ARBA" id="ARBA00003871"/>
    </source>
</evidence>
<dbReference type="KEGG" id="mlo:mlr9017"/>
<keyword evidence="4" id="KW-0808">Transferase</keyword>
<dbReference type="SUPFAM" id="SSF75304">
    <property type="entry name" value="Amidase signature (AS) enzymes"/>
    <property type="match status" value="1"/>
</dbReference>
<dbReference type="Proteomes" id="UP000000552">
    <property type="component" value="Plasmid pMLa"/>
</dbReference>
<keyword evidence="4" id="KW-0614">Plasmid</keyword>
<dbReference type="HOGENOM" id="CLU_009600_0_3_5"/>
<evidence type="ECO:0000313" key="5">
    <source>
        <dbReference type="Proteomes" id="UP000000552"/>
    </source>
</evidence>
<dbReference type="InterPro" id="IPR036928">
    <property type="entry name" value="AS_sf"/>
</dbReference>
<dbReference type="InterPro" id="IPR023631">
    <property type="entry name" value="Amidase_dom"/>
</dbReference>
<dbReference type="EMBL" id="BA000013">
    <property type="protein sequence ID" value="BAB54447.1"/>
    <property type="molecule type" value="Genomic_DNA"/>
</dbReference>